<gene>
    <name evidence="7" type="ORF">LSAT_V11C500230620</name>
</gene>
<feature type="compositionally biased region" description="Pro residues" evidence="3">
    <location>
        <begin position="387"/>
        <end position="420"/>
    </location>
</feature>
<comment type="similarity">
    <text evidence="1">Belongs to the formin-like family. Class-I subfamily.</text>
</comment>
<feature type="transmembrane region" description="Helical" evidence="4">
    <location>
        <begin position="159"/>
        <end position="182"/>
    </location>
</feature>
<evidence type="ECO:0000256" key="5">
    <source>
        <dbReference type="SAM" id="SignalP"/>
    </source>
</evidence>
<dbReference type="GO" id="GO:0045010">
    <property type="term" value="P:actin nucleation"/>
    <property type="evidence" value="ECO:0007669"/>
    <property type="project" value="InterPro"/>
</dbReference>
<keyword evidence="4" id="KW-0472">Membrane</keyword>
<feature type="region of interest" description="Disordered" evidence="3">
    <location>
        <begin position="203"/>
        <end position="450"/>
    </location>
</feature>
<feature type="compositionally biased region" description="Low complexity" evidence="3">
    <location>
        <begin position="299"/>
        <end position="309"/>
    </location>
</feature>
<dbReference type="Gene3D" id="1.20.58.2220">
    <property type="entry name" value="Formin, FH2 domain"/>
    <property type="match status" value="1"/>
</dbReference>
<dbReference type="SUPFAM" id="SSF101447">
    <property type="entry name" value="Formin homology 2 domain (FH2 domain)"/>
    <property type="match status" value="1"/>
</dbReference>
<evidence type="ECO:0000259" key="6">
    <source>
        <dbReference type="PROSITE" id="PS51444"/>
    </source>
</evidence>
<keyword evidence="4" id="KW-0812">Transmembrane</keyword>
<dbReference type="OrthoDB" id="1668162at2759"/>
<dbReference type="GO" id="GO:0005856">
    <property type="term" value="C:cytoskeleton"/>
    <property type="evidence" value="ECO:0000318"/>
    <property type="project" value="GO_Central"/>
</dbReference>
<dbReference type="Pfam" id="PF02181">
    <property type="entry name" value="FH2"/>
    <property type="match status" value="1"/>
</dbReference>
<dbReference type="AlphaFoldDB" id="A0A9R1VLC8"/>
<keyword evidence="5" id="KW-0732">Signal</keyword>
<dbReference type="Gramene" id="rna-gnl|WGS:NBSK|LSAT_5X4561_mrna">
    <property type="protein sequence ID" value="cds-PLY90784.1"/>
    <property type="gene ID" value="gene-LSAT_5X4561"/>
</dbReference>
<keyword evidence="8" id="KW-1185">Reference proteome</keyword>
<feature type="chain" id="PRO_5040437568" description="Formin-like protein" evidence="5">
    <location>
        <begin position="23"/>
        <end position="941"/>
    </location>
</feature>
<keyword evidence="4" id="KW-1133">Transmembrane helix</keyword>
<dbReference type="InterPro" id="IPR042201">
    <property type="entry name" value="FH2_Formin_sf"/>
</dbReference>
<dbReference type="PANTHER" id="PTHR23213:SF359">
    <property type="entry name" value="FORMIN-LIKE PROTEIN"/>
    <property type="match status" value="1"/>
</dbReference>
<accession>A0A9R1VLC8</accession>
<evidence type="ECO:0000256" key="1">
    <source>
        <dbReference type="ARBA" id="ARBA00025793"/>
    </source>
</evidence>
<dbReference type="SMART" id="SM00498">
    <property type="entry name" value="FH2"/>
    <property type="match status" value="1"/>
</dbReference>
<feature type="compositionally biased region" description="Polar residues" evidence="3">
    <location>
        <begin position="919"/>
        <end position="941"/>
    </location>
</feature>
<reference evidence="7 8" key="1">
    <citation type="journal article" date="2017" name="Nat. Commun.">
        <title>Genome assembly with in vitro proximity ligation data and whole-genome triplication in lettuce.</title>
        <authorList>
            <person name="Reyes-Chin-Wo S."/>
            <person name="Wang Z."/>
            <person name="Yang X."/>
            <person name="Kozik A."/>
            <person name="Arikit S."/>
            <person name="Song C."/>
            <person name="Xia L."/>
            <person name="Froenicke L."/>
            <person name="Lavelle D.O."/>
            <person name="Truco M.J."/>
            <person name="Xia R."/>
            <person name="Zhu S."/>
            <person name="Xu C."/>
            <person name="Xu H."/>
            <person name="Xu X."/>
            <person name="Cox K."/>
            <person name="Korf I."/>
            <person name="Meyers B.C."/>
            <person name="Michelmore R.W."/>
        </authorList>
    </citation>
    <scope>NUCLEOTIDE SEQUENCE [LARGE SCALE GENOMIC DNA]</scope>
    <source>
        <strain evidence="8">cv. Salinas</strain>
        <tissue evidence="7">Seedlings</tissue>
    </source>
</reference>
<feature type="compositionally biased region" description="Basic and acidic residues" evidence="3">
    <location>
        <begin position="903"/>
        <end position="918"/>
    </location>
</feature>
<sequence>MGAKVVILFMTIIILLYPLAEAIESDRHRQQLPPDNQMYLEETMDEDTAELLWVNCGAELMYTMEAFEDLEYCGCDKSITGKERIIKAINVQDPHVKKTILDCLKEKRIVLSKLRKDKLSTRTSLYIEYLVSFLSNPNIIIDHVHGRRKLGETVSQGTVVVAVIVTAIFTMCLAGLLFYCYIRKHGGIQNNDEKPLLSLSMGGFRRKSTDNQSNGQKNDSPMDARVSVDPDASGITNVNDGSSLDPSMQQPRVKESLRHTLKPRAVRAESSLRPTGKTEFALRPSAGNTGSPVGVGGIESSPQLESSEQQPPPTGSSLAPPALTADPPPPPAHVVPLVQLTEPKPSSDEPPPPQTQGAAPLPRTQGASPLPSQTQGAPPSPSQTQGAPPPPPPTGEAGGAPPPPPPVAEGSGAPPPPPPTGGSGSGAPPPPPKLGGNAGAPPPPPLRGSVARPLSAALRLRRTEQVDASKAKLKPFFWDKVMAKPDQQMVWDKIRSGSFQFNEEMIESLFGYQAAEKNKDQDTKNAATKNKDPPVHFVQIIDPKKAQNLSILLKALNVTTEEVSAALIEGNELPLEIVQTLLKMAPTSEEELKLRLYDGDLHRLGPAERFLKVLVEIPYAFRRLESLLFMCTLQDEESNIKESLETLEAACVQLKKSRLFLKLLEAVLKTGNRMNVGTFRGSATAFKLDTLLKLSDVKGVDGKTTLLHFVVQEIMRSEGIRAVRSAKEGKSISSIKTEDLLLEPPPEEADEHYCKLGLEVVSCLSSELEDVKRAAIIDADGLTSSVSKLGNALLKARESLNTDMKILEEQLEEEADEFWLILSTFVENADKQITWMLEEEKRIMALVKSTADYFHGKSGKDEGLRLFTVVRDFLIILEKVVKEIQAAPIKPLKKKADMSSGTQKKEDMSSDPERKDDQNQATNGAPTLTRIPNCQIPSPPD</sequence>
<feature type="compositionally biased region" description="Polar residues" evidence="3">
    <location>
        <begin position="234"/>
        <end position="250"/>
    </location>
</feature>
<dbReference type="PANTHER" id="PTHR23213">
    <property type="entry name" value="FORMIN-RELATED"/>
    <property type="match status" value="1"/>
</dbReference>
<evidence type="ECO:0000256" key="3">
    <source>
        <dbReference type="SAM" id="MobiDB-lite"/>
    </source>
</evidence>
<dbReference type="Proteomes" id="UP000235145">
    <property type="component" value="Unassembled WGS sequence"/>
</dbReference>
<dbReference type="GO" id="GO:0030036">
    <property type="term" value="P:actin cytoskeleton organization"/>
    <property type="evidence" value="ECO:0000318"/>
    <property type="project" value="GO_Central"/>
</dbReference>
<name>A0A9R1VLC8_LACSA</name>
<evidence type="ECO:0000313" key="7">
    <source>
        <dbReference type="EMBL" id="KAJ0206970.1"/>
    </source>
</evidence>
<dbReference type="PROSITE" id="PS51444">
    <property type="entry name" value="FH2"/>
    <property type="match status" value="1"/>
</dbReference>
<protein>
    <recommendedName>
        <fullName evidence="2">Formin-like protein</fullName>
    </recommendedName>
</protein>
<proteinExistence type="inferred from homology"/>
<evidence type="ECO:0000256" key="4">
    <source>
        <dbReference type="SAM" id="Phobius"/>
    </source>
</evidence>
<feature type="signal peptide" evidence="5">
    <location>
        <begin position="1"/>
        <end position="22"/>
    </location>
</feature>
<evidence type="ECO:0000313" key="8">
    <source>
        <dbReference type="Proteomes" id="UP000235145"/>
    </source>
</evidence>
<feature type="compositionally biased region" description="Polar residues" evidence="3">
    <location>
        <begin position="365"/>
        <end position="376"/>
    </location>
</feature>
<dbReference type="InterPro" id="IPR015425">
    <property type="entry name" value="FH2_Formin"/>
</dbReference>
<dbReference type="EMBL" id="NBSK02000005">
    <property type="protein sequence ID" value="KAJ0206970.1"/>
    <property type="molecule type" value="Genomic_DNA"/>
</dbReference>
<dbReference type="GO" id="GO:0051015">
    <property type="term" value="F:actin filament binding"/>
    <property type="evidence" value="ECO:0000318"/>
    <property type="project" value="GO_Central"/>
</dbReference>
<feature type="domain" description="FH2" evidence="6">
    <location>
        <begin position="463"/>
        <end position="903"/>
    </location>
</feature>
<evidence type="ECO:0000256" key="2">
    <source>
        <dbReference type="RuleBase" id="RU361260"/>
    </source>
</evidence>
<feature type="region of interest" description="Disordered" evidence="3">
    <location>
        <begin position="892"/>
        <end position="941"/>
    </location>
</feature>
<comment type="caution">
    <text evidence="7">The sequence shown here is derived from an EMBL/GenBank/DDBJ whole genome shotgun (WGS) entry which is preliminary data.</text>
</comment>
<dbReference type="InterPro" id="IPR027643">
    <property type="entry name" value="Formin-like_plant"/>
</dbReference>
<feature type="compositionally biased region" description="Polar residues" evidence="3">
    <location>
        <begin position="210"/>
        <end position="219"/>
    </location>
</feature>
<organism evidence="7 8">
    <name type="scientific">Lactuca sativa</name>
    <name type="common">Garden lettuce</name>
    <dbReference type="NCBI Taxonomy" id="4236"/>
    <lineage>
        <taxon>Eukaryota</taxon>
        <taxon>Viridiplantae</taxon>
        <taxon>Streptophyta</taxon>
        <taxon>Embryophyta</taxon>
        <taxon>Tracheophyta</taxon>
        <taxon>Spermatophyta</taxon>
        <taxon>Magnoliopsida</taxon>
        <taxon>eudicotyledons</taxon>
        <taxon>Gunneridae</taxon>
        <taxon>Pentapetalae</taxon>
        <taxon>asterids</taxon>
        <taxon>campanulids</taxon>
        <taxon>Asterales</taxon>
        <taxon>Asteraceae</taxon>
        <taxon>Cichorioideae</taxon>
        <taxon>Cichorieae</taxon>
        <taxon>Lactucinae</taxon>
        <taxon>Lactuca</taxon>
    </lineage>
</organism>
<feature type="compositionally biased region" description="Low complexity" evidence="3">
    <location>
        <begin position="334"/>
        <end position="344"/>
    </location>
</feature>